<keyword evidence="2" id="KW-0963">Cytoplasm</keyword>
<evidence type="ECO:0000256" key="2">
    <source>
        <dbReference type="ARBA" id="ARBA00022490"/>
    </source>
</evidence>
<evidence type="ECO:0000313" key="5">
    <source>
        <dbReference type="Proteomes" id="UP000324907"/>
    </source>
</evidence>
<sequence length="439" mass="44148">MSAAEVAAVAASRLASAEMEAEIFETSDDEPGSPMAPAGGAALRKQVDETFEEEGSAVEGETIDPLAAFETFMGRSFDPSEARTANRASGHIAAAYGSIRVGGRRDVAAADREAMRSIASEVAGLAGGRVTAASRPRVRDTPLSRLAALQAGAADLEAEIQAMEEDARRAGRSEDASEDDAIARAGAGLQALRGALAGMGDRLRLLGSAPVRASGGSLTARLEAAERAASAAAAEEEDDVAGEAREGSLADLGAVDEAAIGALEARVAELESCVGPGEGAGGGDGLAARLQRLEEVADALEAGGAERVEARAKAASVELAALSAAARESADEAGAAMDVVGLREAMLRLEAVEASAEAVPLVVARLEALAGLHERASAAVLAAEKTEAALAAAREGQRAALEAAAELRVALKATGAEWAKTAAAVDARLDAREAGAPAE</sequence>
<proteinExistence type="predicted"/>
<dbReference type="PANTHER" id="PTHR15346">
    <property type="entry name" value="DYNACTIN SUBUNIT"/>
    <property type="match status" value="1"/>
</dbReference>
<dbReference type="GO" id="GO:0005869">
    <property type="term" value="C:dynactin complex"/>
    <property type="evidence" value="ECO:0007669"/>
    <property type="project" value="InterPro"/>
</dbReference>
<comment type="subcellular location">
    <subcellularLocation>
        <location evidence="1">Cytoplasm</location>
    </subcellularLocation>
</comment>
<gene>
    <name evidence="4" type="ORF">FNF28_01397</name>
</gene>
<dbReference type="GO" id="GO:0005737">
    <property type="term" value="C:cytoplasm"/>
    <property type="evidence" value="ECO:0007669"/>
    <property type="project" value="UniProtKB-SubCell"/>
</dbReference>
<dbReference type="GO" id="GO:0007017">
    <property type="term" value="P:microtubule-based process"/>
    <property type="evidence" value="ECO:0007669"/>
    <property type="project" value="InterPro"/>
</dbReference>
<protein>
    <submittedName>
        <fullName evidence="4">Uncharacterized protein</fullName>
    </submittedName>
</protein>
<dbReference type="EMBL" id="VLTL01000013">
    <property type="protein sequence ID" value="KAA0170402.1"/>
    <property type="molecule type" value="Genomic_DNA"/>
</dbReference>
<evidence type="ECO:0000256" key="1">
    <source>
        <dbReference type="ARBA" id="ARBA00004496"/>
    </source>
</evidence>
<keyword evidence="3" id="KW-0175">Coiled coil</keyword>
<dbReference type="Proteomes" id="UP000324907">
    <property type="component" value="Unassembled WGS sequence"/>
</dbReference>
<comment type="caution">
    <text evidence="4">The sequence shown here is derived from an EMBL/GenBank/DDBJ whole genome shotgun (WGS) entry which is preliminary data.</text>
</comment>
<reference evidence="4 5" key="1">
    <citation type="submission" date="2019-07" db="EMBL/GenBank/DDBJ databases">
        <title>Genomes of Cafeteria roenbergensis.</title>
        <authorList>
            <person name="Fischer M.G."/>
            <person name="Hackl T."/>
            <person name="Roman M."/>
        </authorList>
    </citation>
    <scope>NUCLEOTIDE SEQUENCE [LARGE SCALE GENOMIC DNA]</scope>
    <source>
        <strain evidence="4 5">RCC970-E3</strain>
    </source>
</reference>
<evidence type="ECO:0000313" key="4">
    <source>
        <dbReference type="EMBL" id="KAA0170402.1"/>
    </source>
</evidence>
<dbReference type="Pfam" id="PF04912">
    <property type="entry name" value="Dynamitin"/>
    <property type="match status" value="1"/>
</dbReference>
<name>A0A5A8DY15_CAFRO</name>
<organism evidence="4 5">
    <name type="scientific">Cafeteria roenbergensis</name>
    <name type="common">Marine flagellate</name>
    <dbReference type="NCBI Taxonomy" id="33653"/>
    <lineage>
        <taxon>Eukaryota</taxon>
        <taxon>Sar</taxon>
        <taxon>Stramenopiles</taxon>
        <taxon>Bigyra</taxon>
        <taxon>Opalozoa</taxon>
        <taxon>Bicosoecida</taxon>
        <taxon>Cafeteriaceae</taxon>
        <taxon>Cafeteria</taxon>
    </lineage>
</organism>
<dbReference type="InterPro" id="IPR028133">
    <property type="entry name" value="Dynamitin"/>
</dbReference>
<feature type="coiled-coil region" evidence="3">
    <location>
        <begin position="146"/>
        <end position="173"/>
    </location>
</feature>
<evidence type="ECO:0000256" key="3">
    <source>
        <dbReference type="SAM" id="Coils"/>
    </source>
</evidence>
<accession>A0A5A8DY15</accession>
<dbReference type="AlphaFoldDB" id="A0A5A8DY15"/>